<protein>
    <recommendedName>
        <fullName evidence="1">BTB domain-containing protein</fullName>
    </recommendedName>
</protein>
<comment type="caution">
    <text evidence="2">The sequence shown here is derived from an EMBL/GenBank/DDBJ whole genome shotgun (WGS) entry which is preliminary data.</text>
</comment>
<keyword evidence="3" id="KW-1185">Reference proteome</keyword>
<feature type="domain" description="BTB" evidence="1">
    <location>
        <begin position="8"/>
        <end position="71"/>
    </location>
</feature>
<organism evidence="2 3">
    <name type="scientific">Arthrobotrys conoides</name>
    <dbReference type="NCBI Taxonomy" id="74498"/>
    <lineage>
        <taxon>Eukaryota</taxon>
        <taxon>Fungi</taxon>
        <taxon>Dikarya</taxon>
        <taxon>Ascomycota</taxon>
        <taxon>Pezizomycotina</taxon>
        <taxon>Orbiliomycetes</taxon>
        <taxon>Orbiliales</taxon>
        <taxon>Orbiliaceae</taxon>
        <taxon>Arthrobotrys</taxon>
    </lineage>
</organism>
<dbReference type="AlphaFoldDB" id="A0AAN8NBM8"/>
<dbReference type="InterPro" id="IPR011333">
    <property type="entry name" value="SKP1/BTB/POZ_sf"/>
</dbReference>
<evidence type="ECO:0000313" key="2">
    <source>
        <dbReference type="EMBL" id="KAK6498150.1"/>
    </source>
</evidence>
<evidence type="ECO:0000313" key="3">
    <source>
        <dbReference type="Proteomes" id="UP001307849"/>
    </source>
</evidence>
<accession>A0AAN8NBM8</accession>
<dbReference type="PROSITE" id="PS50097">
    <property type="entry name" value="BTB"/>
    <property type="match status" value="1"/>
</dbReference>
<dbReference type="Pfam" id="PF00651">
    <property type="entry name" value="BTB"/>
    <property type="match status" value="1"/>
</dbReference>
<dbReference type="Proteomes" id="UP001307849">
    <property type="component" value="Unassembled WGS sequence"/>
</dbReference>
<proteinExistence type="predicted"/>
<dbReference type="Gene3D" id="3.30.710.10">
    <property type="entry name" value="Potassium Channel Kv1.1, Chain A"/>
    <property type="match status" value="1"/>
</dbReference>
<sequence>MFENRDFADVTVIVGEDEEPFRLHRSIIFPSSKLFKDELEDGSTLEVLDIHVTIFQKIIEWQYEQGYQLSWSSGHGNLQMFETAHYFKIETLRHEILKNLSTQCSTKLCGAIAAKTDVNLGDLVRNFAAICKLCDESDLEILRPVARGIVLHWDVTPNGILENLNSGAYGHIFVAVMMGIPHDTPCGHCGFRGIKTMVREQNTLTIQKRRRFY</sequence>
<evidence type="ECO:0000259" key="1">
    <source>
        <dbReference type="PROSITE" id="PS50097"/>
    </source>
</evidence>
<dbReference type="InterPro" id="IPR000210">
    <property type="entry name" value="BTB/POZ_dom"/>
</dbReference>
<dbReference type="SUPFAM" id="SSF54695">
    <property type="entry name" value="POZ domain"/>
    <property type="match status" value="1"/>
</dbReference>
<reference evidence="2 3" key="1">
    <citation type="submission" date="2019-10" db="EMBL/GenBank/DDBJ databases">
        <authorList>
            <person name="Palmer J.M."/>
        </authorList>
    </citation>
    <scope>NUCLEOTIDE SEQUENCE [LARGE SCALE GENOMIC DNA]</scope>
    <source>
        <strain evidence="2 3">TWF506</strain>
    </source>
</reference>
<gene>
    <name evidence="2" type="ORF">TWF506_004389</name>
</gene>
<dbReference type="EMBL" id="JAVHJM010000014">
    <property type="protein sequence ID" value="KAK6498150.1"/>
    <property type="molecule type" value="Genomic_DNA"/>
</dbReference>
<name>A0AAN8NBM8_9PEZI</name>